<evidence type="ECO:0000313" key="7">
    <source>
        <dbReference type="Proteomes" id="UP000490939"/>
    </source>
</evidence>
<proteinExistence type="predicted"/>
<dbReference type="PANTHER" id="PTHR36182:SF2">
    <property type="entry name" value="LYTIC POLYSACCHARIDE MONOOXYGENASE"/>
    <property type="match status" value="1"/>
</dbReference>
<dbReference type="Proteomes" id="UP000490939">
    <property type="component" value="Unassembled WGS sequence"/>
</dbReference>
<keyword evidence="7" id="KW-1185">Reference proteome</keyword>
<evidence type="ECO:0000313" key="3">
    <source>
        <dbReference type="EMBL" id="KAE9982176.1"/>
    </source>
</evidence>
<dbReference type="EMBL" id="WNWR01000299">
    <property type="protein sequence ID" value="KAE9984240.1"/>
    <property type="molecule type" value="Genomic_DNA"/>
</dbReference>
<evidence type="ECO:0000256" key="1">
    <source>
        <dbReference type="SAM" id="MobiDB-lite"/>
    </source>
</evidence>
<feature type="compositionally biased region" description="Low complexity" evidence="1">
    <location>
        <begin position="339"/>
        <end position="381"/>
    </location>
</feature>
<organism evidence="2 5">
    <name type="scientific">Venturia inaequalis</name>
    <name type="common">Apple scab fungus</name>
    <dbReference type="NCBI Taxonomy" id="5025"/>
    <lineage>
        <taxon>Eukaryota</taxon>
        <taxon>Fungi</taxon>
        <taxon>Dikarya</taxon>
        <taxon>Ascomycota</taxon>
        <taxon>Pezizomycotina</taxon>
        <taxon>Dothideomycetes</taxon>
        <taxon>Pleosporomycetidae</taxon>
        <taxon>Venturiales</taxon>
        <taxon>Venturiaceae</taxon>
        <taxon>Venturia</taxon>
    </lineage>
</organism>
<dbReference type="Proteomes" id="UP000447873">
    <property type="component" value="Unassembled WGS sequence"/>
</dbReference>
<feature type="compositionally biased region" description="Low complexity" evidence="1">
    <location>
        <begin position="282"/>
        <end position="306"/>
    </location>
</feature>
<evidence type="ECO:0008006" key="8">
    <source>
        <dbReference type="Google" id="ProtNLM"/>
    </source>
</evidence>
<dbReference type="EMBL" id="WNWS01000079">
    <property type="protein sequence ID" value="KAE9982176.1"/>
    <property type="molecule type" value="Genomic_DNA"/>
</dbReference>
<feature type="region of interest" description="Disordered" evidence="1">
    <location>
        <begin position="422"/>
        <end position="456"/>
    </location>
</feature>
<accession>A0A8H3U9H5</accession>
<feature type="region of interest" description="Disordered" evidence="1">
    <location>
        <begin position="339"/>
        <end position="382"/>
    </location>
</feature>
<sequence length="456" mass="45950">MAALLLGASAHMVMKTPVPFGLDANGAKLSTAPYGTVSLENIPLGSVQLFPCQFGPNFEYPTSNPTRVAAGSSTLLTFQGSVVHGGGSCQVSLAKTASKDPKDWHVIHSIIGGCPGTNAPGAGANGKPGGRDNLKLDPQTCTGIDTDELTCLKKFNIPIPKDVASGKYFLAWTWFNKTGGREMYMNCAPLEVTDGGSSDAWLNKQPGIFYANIGQQPCETLEGSSLNFTQPGDSVLYSQNPFDDVDVKGLAFAPCAALYPPQSSQPAHVAYFKSAAGGGGTAPTASTGSGTASSASTGSPPTATSIVGTTTVTASAAQTNAPVSALPTSAASSPGVFAPGASSAPAAPATSSAPAAPATSSAPAAPAAPVASSNPSTPVASCAHPCPEDGKIICFSTVSFGLCNHGCAVPQDVAAGTTCQNGGIGAAGRSGKRALKEKSRVTRSRRAPLRKSEWID</sequence>
<evidence type="ECO:0000313" key="6">
    <source>
        <dbReference type="Proteomes" id="UP000447873"/>
    </source>
</evidence>
<dbReference type="EMBL" id="WNWQ01000605">
    <property type="protein sequence ID" value="KAE9965481.1"/>
    <property type="molecule type" value="Genomic_DNA"/>
</dbReference>
<gene>
    <name evidence="2" type="ORF">BLS_007618</name>
    <name evidence="4" type="ORF">EG327_005096</name>
    <name evidence="3" type="ORF">EG328_011088</name>
</gene>
<feature type="region of interest" description="Disordered" evidence="1">
    <location>
        <begin position="280"/>
        <end position="306"/>
    </location>
</feature>
<dbReference type="AlphaFoldDB" id="A0A8H3U9H5"/>
<dbReference type="PANTHER" id="PTHR36182">
    <property type="entry name" value="PROTEIN, PUTATIVE (AFU_ORTHOLOGUE AFUA_6G10930)-RELATED"/>
    <property type="match status" value="1"/>
</dbReference>
<evidence type="ECO:0000313" key="4">
    <source>
        <dbReference type="EMBL" id="KAE9984240.1"/>
    </source>
</evidence>
<dbReference type="Proteomes" id="UP000433883">
    <property type="component" value="Unassembled WGS sequence"/>
</dbReference>
<protein>
    <recommendedName>
        <fullName evidence="8">Lytic polysaccharide monooxygenase</fullName>
    </recommendedName>
</protein>
<evidence type="ECO:0000313" key="5">
    <source>
        <dbReference type="Proteomes" id="UP000433883"/>
    </source>
</evidence>
<comment type="caution">
    <text evidence="2">The sequence shown here is derived from an EMBL/GenBank/DDBJ whole genome shotgun (WGS) entry which is preliminary data.</text>
</comment>
<name>A0A8H3U9H5_VENIN</name>
<reference evidence="2 5" key="1">
    <citation type="submission" date="2019-11" db="EMBL/GenBank/DDBJ databases">
        <title>Venturia inaequalis Genome Resource.</title>
        <authorList>
            <person name="Lichtner F.J."/>
        </authorList>
    </citation>
    <scope>NUCLEOTIDE SEQUENCE [LARGE SCALE GENOMIC DNA]</scope>
    <source>
        <strain evidence="3 6">120213</strain>
        <strain evidence="2">Bline_iso_100314</strain>
        <strain evidence="4 7">DMI_063113</strain>
    </source>
</reference>
<dbReference type="Gene3D" id="2.70.50.70">
    <property type="match status" value="1"/>
</dbReference>
<evidence type="ECO:0000313" key="2">
    <source>
        <dbReference type="EMBL" id="KAE9965481.1"/>
    </source>
</evidence>